<accession>A0A166D5V0</accession>
<feature type="region of interest" description="Disordered" evidence="1">
    <location>
        <begin position="94"/>
        <end position="188"/>
    </location>
</feature>
<name>A0A166D5V0_DAUCS</name>
<reference evidence="2" key="1">
    <citation type="journal article" date="2016" name="Nat. Genet.">
        <title>A high-quality carrot genome assembly provides new insights into carotenoid accumulation and asterid genome evolution.</title>
        <authorList>
            <person name="Iorizzo M."/>
            <person name="Ellison S."/>
            <person name="Senalik D."/>
            <person name="Zeng P."/>
            <person name="Satapoomin P."/>
            <person name="Huang J."/>
            <person name="Bowman M."/>
            <person name="Iovene M."/>
            <person name="Sanseverino W."/>
            <person name="Cavagnaro P."/>
            <person name="Yildiz M."/>
            <person name="Macko-Podgorni A."/>
            <person name="Moranska E."/>
            <person name="Grzebelus E."/>
            <person name="Grzebelus D."/>
            <person name="Ashrafi H."/>
            <person name="Zheng Z."/>
            <person name="Cheng S."/>
            <person name="Spooner D."/>
            <person name="Van Deynze A."/>
            <person name="Simon P."/>
        </authorList>
    </citation>
    <scope>NUCLEOTIDE SEQUENCE [LARGE SCALE GENOMIC DNA]</scope>
    <source>
        <tissue evidence="2">Leaf</tissue>
    </source>
</reference>
<proteinExistence type="predicted"/>
<comment type="caution">
    <text evidence="2">The sequence shown here is derived from an EMBL/GenBank/DDBJ whole genome shotgun (WGS) entry which is preliminary data.</text>
</comment>
<protein>
    <submittedName>
        <fullName evidence="2">Uncharacterized protein</fullName>
    </submittedName>
</protein>
<feature type="compositionally biased region" description="Polar residues" evidence="1">
    <location>
        <begin position="103"/>
        <end position="116"/>
    </location>
</feature>
<evidence type="ECO:0000313" key="2">
    <source>
        <dbReference type="EMBL" id="KZN04766.1"/>
    </source>
</evidence>
<dbReference type="Gramene" id="KZN04766">
    <property type="protein sequence ID" value="KZN04766"/>
    <property type="gene ID" value="DCAR_005603"/>
</dbReference>
<sequence length="333" mass="36459">MHLKGVISKFTLLLDYPNCIGFPTRKHLQQSSSITDEDSESKRATHPSFCVCTAVATTRIFRALILYPWLPHRRKQSGEAFHSLRSPLHVVAMDSAQRRRSSNDVQTSGNVSSANRENLEPNRASASLPESSFQTPARNVNVHQQPSHYTLAQRRRSSNDVQTSGNVSSANRENLEPNRASASLPESSFQTPARNVNVHQQPSHYTLGNQILGGKTQGLIDEGYTAGDAATQTPTQRVVQHIVETMTLKELSEKITGEYIKTSAAKVSQGLDTPGTARSSSKKIKLVGSFGNSLIAYSDYMNICVGTVILDMFECCVTGEVDLTISMKSFGSV</sequence>
<dbReference type="EMBL" id="LNRQ01000002">
    <property type="protein sequence ID" value="KZN04766.1"/>
    <property type="molecule type" value="Genomic_DNA"/>
</dbReference>
<dbReference type="AlphaFoldDB" id="A0A166D5V0"/>
<evidence type="ECO:0000256" key="1">
    <source>
        <dbReference type="SAM" id="MobiDB-lite"/>
    </source>
</evidence>
<organism evidence="2">
    <name type="scientific">Daucus carota subsp. sativus</name>
    <name type="common">Carrot</name>
    <dbReference type="NCBI Taxonomy" id="79200"/>
    <lineage>
        <taxon>Eukaryota</taxon>
        <taxon>Viridiplantae</taxon>
        <taxon>Streptophyta</taxon>
        <taxon>Embryophyta</taxon>
        <taxon>Tracheophyta</taxon>
        <taxon>Spermatophyta</taxon>
        <taxon>Magnoliopsida</taxon>
        <taxon>eudicotyledons</taxon>
        <taxon>Gunneridae</taxon>
        <taxon>Pentapetalae</taxon>
        <taxon>asterids</taxon>
        <taxon>campanulids</taxon>
        <taxon>Apiales</taxon>
        <taxon>Apiaceae</taxon>
        <taxon>Apioideae</taxon>
        <taxon>Scandiceae</taxon>
        <taxon>Daucinae</taxon>
        <taxon>Daucus</taxon>
        <taxon>Daucus sect. Daucus</taxon>
    </lineage>
</organism>
<feature type="compositionally biased region" description="Polar residues" evidence="1">
    <location>
        <begin position="159"/>
        <end position="172"/>
    </location>
</feature>
<feature type="compositionally biased region" description="Polar residues" evidence="1">
    <location>
        <begin position="124"/>
        <end position="150"/>
    </location>
</feature>
<gene>
    <name evidence="2" type="ORF">DCAR_005603</name>
</gene>